<evidence type="ECO:0000313" key="2">
    <source>
        <dbReference type="Proteomes" id="UP000539642"/>
    </source>
</evidence>
<protein>
    <submittedName>
        <fullName evidence="1">Uncharacterized protein</fullName>
    </submittedName>
</protein>
<keyword evidence="2" id="KW-1185">Reference proteome</keyword>
<gene>
    <name evidence="1" type="ORF">HNQ81_002269</name>
</gene>
<sequence length="56" mass="5979">MTAEDGGGFLQEQLDRHLEGALENALKATKTTVQAVPHPAGSILLLITATYNDFLP</sequence>
<dbReference type="RefSeq" id="WP_183351359.1">
    <property type="nucleotide sequence ID" value="NZ_JACHEO010000012.1"/>
</dbReference>
<organism evidence="1 2">
    <name type="scientific">Desulfoprunum benzoelyticum</name>
    <dbReference type="NCBI Taxonomy" id="1506996"/>
    <lineage>
        <taxon>Bacteria</taxon>
        <taxon>Pseudomonadati</taxon>
        <taxon>Thermodesulfobacteriota</taxon>
        <taxon>Desulfobulbia</taxon>
        <taxon>Desulfobulbales</taxon>
        <taxon>Desulfobulbaceae</taxon>
        <taxon>Desulfoprunum</taxon>
    </lineage>
</organism>
<proteinExistence type="predicted"/>
<dbReference type="EMBL" id="JACHEO010000012">
    <property type="protein sequence ID" value="MBB5348533.1"/>
    <property type="molecule type" value="Genomic_DNA"/>
</dbReference>
<evidence type="ECO:0000313" key="1">
    <source>
        <dbReference type="EMBL" id="MBB5348533.1"/>
    </source>
</evidence>
<dbReference type="AlphaFoldDB" id="A0A840UUP3"/>
<dbReference type="Proteomes" id="UP000539642">
    <property type="component" value="Unassembled WGS sequence"/>
</dbReference>
<reference evidence="1 2" key="1">
    <citation type="submission" date="2020-08" db="EMBL/GenBank/DDBJ databases">
        <title>Genomic Encyclopedia of Type Strains, Phase IV (KMG-IV): sequencing the most valuable type-strain genomes for metagenomic binning, comparative biology and taxonomic classification.</title>
        <authorList>
            <person name="Goeker M."/>
        </authorList>
    </citation>
    <scope>NUCLEOTIDE SEQUENCE [LARGE SCALE GENOMIC DNA]</scope>
    <source>
        <strain evidence="1 2">DSM 28570</strain>
    </source>
</reference>
<comment type="caution">
    <text evidence="1">The sequence shown here is derived from an EMBL/GenBank/DDBJ whole genome shotgun (WGS) entry which is preliminary data.</text>
</comment>
<accession>A0A840UUP3</accession>
<name>A0A840UUP3_9BACT</name>